<reference evidence="1 2" key="1">
    <citation type="submission" date="2023-06" db="EMBL/GenBank/DDBJ databases">
        <title>Itaconate inhibition of nontuberculous mycobacteria.</title>
        <authorList>
            <person name="Breen P."/>
            <person name="Zimbric M."/>
            <person name="Caverly L."/>
        </authorList>
    </citation>
    <scope>NUCLEOTIDE SEQUENCE [LARGE SCALE GENOMIC DNA]</scope>
    <source>
        <strain evidence="1 2">FLAC1071</strain>
    </source>
</reference>
<accession>A0ABT7PB09</accession>
<dbReference type="EMBL" id="JASZZX010000082">
    <property type="protein sequence ID" value="MDM3930418.1"/>
    <property type="molecule type" value="Genomic_DNA"/>
</dbReference>
<organism evidence="1 2">
    <name type="scientific">Mycobacterium intracellulare subsp. chimaera</name>
    <dbReference type="NCBI Taxonomy" id="222805"/>
    <lineage>
        <taxon>Bacteria</taxon>
        <taxon>Bacillati</taxon>
        <taxon>Actinomycetota</taxon>
        <taxon>Actinomycetes</taxon>
        <taxon>Mycobacteriales</taxon>
        <taxon>Mycobacteriaceae</taxon>
        <taxon>Mycobacterium</taxon>
        <taxon>Mycobacterium avium complex (MAC)</taxon>
    </lineage>
</organism>
<protein>
    <submittedName>
        <fullName evidence="1">Uncharacterized protein</fullName>
    </submittedName>
</protein>
<dbReference type="RefSeq" id="WP_008256161.1">
    <property type="nucleotide sequence ID" value="NZ_CAAHFK010000038.1"/>
</dbReference>
<name>A0ABT7PB09_MYCIT</name>
<proteinExistence type="predicted"/>
<evidence type="ECO:0000313" key="1">
    <source>
        <dbReference type="EMBL" id="MDM3930418.1"/>
    </source>
</evidence>
<sequence length="181" mass="20403">MSQWTVTHLEPNDRRNPAAGYITVAVDQSSEAAARQVFAETVRVAEMLEYATVQLRCDGVIVERWPVVTGDDPDLSDLRRAAALISHRGTNHSDGLHWSLTEAAESGRLAQLLRAVDFAYRVVIQYFALDVQTIDSQIHRFSTAPAADSFDVYNRYAAQAIEAMRAEDRARLNKRLRRRES</sequence>
<dbReference type="Proteomes" id="UP001529272">
    <property type="component" value="Unassembled WGS sequence"/>
</dbReference>
<comment type="caution">
    <text evidence="1">The sequence shown here is derived from an EMBL/GenBank/DDBJ whole genome shotgun (WGS) entry which is preliminary data.</text>
</comment>
<evidence type="ECO:0000313" key="2">
    <source>
        <dbReference type="Proteomes" id="UP001529272"/>
    </source>
</evidence>
<reference evidence="2" key="2">
    <citation type="submission" date="2023-06" db="EMBL/GenBank/DDBJ databases">
        <title>Itaconate inhibition of nontuberculous mycobacteria.</title>
        <authorList>
            <person name="Spilker T."/>
        </authorList>
    </citation>
    <scope>NUCLEOTIDE SEQUENCE [LARGE SCALE GENOMIC DNA]</scope>
    <source>
        <strain evidence="2">FLAC1071</strain>
    </source>
</reference>
<gene>
    <name evidence="1" type="ORF">QRB35_31360</name>
</gene>
<keyword evidence="2" id="KW-1185">Reference proteome</keyword>